<feature type="non-terminal residue" evidence="2">
    <location>
        <position position="1"/>
    </location>
</feature>
<feature type="compositionally biased region" description="Polar residues" evidence="1">
    <location>
        <begin position="109"/>
        <end position="120"/>
    </location>
</feature>
<reference evidence="2" key="1">
    <citation type="thesis" date="2020" institute="ProQuest LLC" country="789 East Eisenhower Parkway, Ann Arbor, MI, USA">
        <title>Comparative Genomics and Chromosome Evolution.</title>
        <authorList>
            <person name="Mudd A.B."/>
        </authorList>
    </citation>
    <scope>NUCLEOTIDE SEQUENCE</scope>
    <source>
        <strain evidence="2">237g6f4</strain>
        <tissue evidence="2">Blood</tissue>
    </source>
</reference>
<feature type="compositionally biased region" description="Polar residues" evidence="1">
    <location>
        <begin position="1"/>
        <end position="28"/>
    </location>
</feature>
<feature type="region of interest" description="Disordered" evidence="1">
    <location>
        <begin position="1"/>
        <end position="67"/>
    </location>
</feature>
<dbReference type="AlphaFoldDB" id="A0AAV6YDP0"/>
<dbReference type="Proteomes" id="UP000824782">
    <property type="component" value="Unassembled WGS sequence"/>
</dbReference>
<sequence>RTMISNQRSSGSAVQSQKTTGFLSSLLPQSKKVATKPPPNTISSPTQSAAGLPLRKEAGNTQPPKTKEILTVTKDVKPLPNVLGVPAASDPGMVQQRQRRQQERKELFSKTQSQVSDITF</sequence>
<dbReference type="EMBL" id="WNYA01077673">
    <property type="protein sequence ID" value="KAG8535126.1"/>
    <property type="molecule type" value="Genomic_DNA"/>
</dbReference>
<gene>
    <name evidence="2" type="ORF">GDO81_029374</name>
</gene>
<feature type="region of interest" description="Disordered" evidence="1">
    <location>
        <begin position="80"/>
        <end position="120"/>
    </location>
</feature>
<accession>A0AAV6YDP0</accession>
<organism evidence="2 3">
    <name type="scientific">Engystomops pustulosus</name>
    <name type="common">Tungara frog</name>
    <name type="synonym">Physalaemus pustulosus</name>
    <dbReference type="NCBI Taxonomy" id="76066"/>
    <lineage>
        <taxon>Eukaryota</taxon>
        <taxon>Metazoa</taxon>
        <taxon>Chordata</taxon>
        <taxon>Craniata</taxon>
        <taxon>Vertebrata</taxon>
        <taxon>Euteleostomi</taxon>
        <taxon>Amphibia</taxon>
        <taxon>Batrachia</taxon>
        <taxon>Anura</taxon>
        <taxon>Neobatrachia</taxon>
        <taxon>Hyloidea</taxon>
        <taxon>Leptodactylidae</taxon>
        <taxon>Leiuperinae</taxon>
        <taxon>Engystomops</taxon>
    </lineage>
</organism>
<protein>
    <submittedName>
        <fullName evidence="2">Uncharacterized protein</fullName>
    </submittedName>
</protein>
<evidence type="ECO:0000313" key="3">
    <source>
        <dbReference type="Proteomes" id="UP000824782"/>
    </source>
</evidence>
<evidence type="ECO:0000313" key="2">
    <source>
        <dbReference type="EMBL" id="KAG8535126.1"/>
    </source>
</evidence>
<evidence type="ECO:0000256" key="1">
    <source>
        <dbReference type="SAM" id="MobiDB-lite"/>
    </source>
</evidence>
<keyword evidence="3" id="KW-1185">Reference proteome</keyword>
<comment type="caution">
    <text evidence="2">The sequence shown here is derived from an EMBL/GenBank/DDBJ whole genome shotgun (WGS) entry which is preliminary data.</text>
</comment>
<proteinExistence type="predicted"/>
<name>A0AAV6YDP0_ENGPU</name>